<proteinExistence type="predicted"/>
<organism evidence="6 7">
    <name type="scientific">Gemmobacter lanyuensis</name>
    <dbReference type="NCBI Taxonomy" id="1054497"/>
    <lineage>
        <taxon>Bacteria</taxon>
        <taxon>Pseudomonadati</taxon>
        <taxon>Pseudomonadota</taxon>
        <taxon>Alphaproteobacteria</taxon>
        <taxon>Rhodobacterales</taxon>
        <taxon>Paracoccaceae</taxon>
        <taxon>Gemmobacter</taxon>
    </lineage>
</organism>
<keyword evidence="7" id="KW-1185">Reference proteome</keyword>
<dbReference type="Proteomes" id="UP000628984">
    <property type="component" value="Unassembled WGS sequence"/>
</dbReference>
<dbReference type="Pfam" id="PF13407">
    <property type="entry name" value="Peripla_BP_4"/>
    <property type="match status" value="1"/>
</dbReference>
<protein>
    <submittedName>
        <fullName evidence="6">LacI family transcriptional regulator</fullName>
    </submittedName>
</protein>
<dbReference type="GO" id="GO:0000976">
    <property type="term" value="F:transcription cis-regulatory region binding"/>
    <property type="evidence" value="ECO:0007669"/>
    <property type="project" value="TreeGrafter"/>
</dbReference>
<dbReference type="RefSeq" id="WP_189634612.1">
    <property type="nucleotide sequence ID" value="NZ_BMYQ01000010.1"/>
</dbReference>
<dbReference type="SUPFAM" id="SSF53822">
    <property type="entry name" value="Periplasmic binding protein-like I"/>
    <property type="match status" value="1"/>
</dbReference>
<keyword evidence="2" id="KW-0238">DNA-binding</keyword>
<dbReference type="Gene3D" id="1.10.260.40">
    <property type="entry name" value="lambda repressor-like DNA-binding domains"/>
    <property type="match status" value="1"/>
</dbReference>
<evidence type="ECO:0000313" key="6">
    <source>
        <dbReference type="EMBL" id="GGW38836.1"/>
    </source>
</evidence>
<dbReference type="CDD" id="cd01392">
    <property type="entry name" value="HTH_LacI"/>
    <property type="match status" value="1"/>
</dbReference>
<dbReference type="EMBL" id="BMYQ01000010">
    <property type="protein sequence ID" value="GGW38836.1"/>
    <property type="molecule type" value="Genomic_DNA"/>
</dbReference>
<comment type="caution">
    <text evidence="6">The sequence shown here is derived from an EMBL/GenBank/DDBJ whole genome shotgun (WGS) entry which is preliminary data.</text>
</comment>
<evidence type="ECO:0000256" key="2">
    <source>
        <dbReference type="ARBA" id="ARBA00023125"/>
    </source>
</evidence>
<dbReference type="InterPro" id="IPR010982">
    <property type="entry name" value="Lambda_DNA-bd_dom_sf"/>
</dbReference>
<dbReference type="PROSITE" id="PS00356">
    <property type="entry name" value="HTH_LACI_1"/>
    <property type="match status" value="1"/>
</dbReference>
<dbReference type="AlphaFoldDB" id="A0A918IYI3"/>
<evidence type="ECO:0000259" key="4">
    <source>
        <dbReference type="PROSITE" id="PS50932"/>
    </source>
</evidence>
<evidence type="ECO:0000256" key="3">
    <source>
        <dbReference type="ARBA" id="ARBA00023163"/>
    </source>
</evidence>
<dbReference type="PANTHER" id="PTHR30146:SF152">
    <property type="entry name" value="TRANSCRIPTIONAL REGULATORY PROTEIN"/>
    <property type="match status" value="1"/>
</dbReference>
<dbReference type="PROSITE" id="PS50932">
    <property type="entry name" value="HTH_LACI_2"/>
    <property type="match status" value="1"/>
</dbReference>
<keyword evidence="1" id="KW-0805">Transcription regulation</keyword>
<evidence type="ECO:0000259" key="5">
    <source>
        <dbReference type="PROSITE" id="PS50943"/>
    </source>
</evidence>
<dbReference type="PANTHER" id="PTHR30146">
    <property type="entry name" value="LACI-RELATED TRANSCRIPTIONAL REPRESSOR"/>
    <property type="match status" value="1"/>
</dbReference>
<dbReference type="Pfam" id="PF00356">
    <property type="entry name" value="LacI"/>
    <property type="match status" value="1"/>
</dbReference>
<keyword evidence="3" id="KW-0804">Transcription</keyword>
<evidence type="ECO:0000313" key="7">
    <source>
        <dbReference type="Proteomes" id="UP000628984"/>
    </source>
</evidence>
<dbReference type="PROSITE" id="PS50943">
    <property type="entry name" value="HTH_CROC1"/>
    <property type="match status" value="1"/>
</dbReference>
<dbReference type="Gene3D" id="3.40.50.2300">
    <property type="match status" value="1"/>
</dbReference>
<reference evidence="6" key="1">
    <citation type="journal article" date="2014" name="Int. J. Syst. Evol. Microbiol.">
        <title>Complete genome sequence of Corynebacterium casei LMG S-19264T (=DSM 44701T), isolated from a smear-ripened cheese.</title>
        <authorList>
            <consortium name="US DOE Joint Genome Institute (JGI-PGF)"/>
            <person name="Walter F."/>
            <person name="Albersmeier A."/>
            <person name="Kalinowski J."/>
            <person name="Ruckert C."/>
        </authorList>
    </citation>
    <scope>NUCLEOTIDE SEQUENCE</scope>
    <source>
        <strain evidence="6">KCTC 23714</strain>
    </source>
</reference>
<accession>A0A918IYI3</accession>
<reference evidence="6" key="2">
    <citation type="submission" date="2020-09" db="EMBL/GenBank/DDBJ databases">
        <authorList>
            <person name="Sun Q."/>
            <person name="Kim S."/>
        </authorList>
    </citation>
    <scope>NUCLEOTIDE SEQUENCE</scope>
    <source>
        <strain evidence="6">KCTC 23714</strain>
    </source>
</reference>
<dbReference type="InterPro" id="IPR025997">
    <property type="entry name" value="SBP_2_dom"/>
</dbReference>
<evidence type="ECO:0000256" key="1">
    <source>
        <dbReference type="ARBA" id="ARBA00023015"/>
    </source>
</evidence>
<gene>
    <name evidence="6" type="ORF">GCM10011452_29060</name>
</gene>
<sequence length="340" mass="36760">MARRATIQDLAEKAGVSVSTIDRILNGRDNVRTKTAERVLAAAEELGFYALPALRQRLQSNKPSVRLGFLLQQSHRAFYRSIAEALHQAAAAASDPVDIIVEHMNDLSPEAVADRILHMGERVQALAVVSAEHARVANAIETLAAKGVPTYGLISELTAACGTGYFGLDNWRVGRTAGWAIAGMCKRAGPVGIVVGNHRYRCQELNESGFRSYCRELAPHFTLLEPVQTFEDNAIARDVTEHLLKRHPDLVALYVAGGGMPGALEALRASGRAKEIVTVGNDMTAHSRIGLIDNIITMVFAHPVQRLAAEAIHHMQADLANAAAPGKRLLGFDIFGPENL</sequence>
<feature type="domain" description="HTH lacI-type" evidence="4">
    <location>
        <begin position="5"/>
        <end position="60"/>
    </location>
</feature>
<feature type="domain" description="HTH cro/C1-type" evidence="5">
    <location>
        <begin position="6"/>
        <end position="42"/>
    </location>
</feature>
<dbReference type="CDD" id="cd06307">
    <property type="entry name" value="PBP1_sugar_binding"/>
    <property type="match status" value="1"/>
</dbReference>
<dbReference type="InterPro" id="IPR028082">
    <property type="entry name" value="Peripla_BP_I"/>
</dbReference>
<dbReference type="InterPro" id="IPR000843">
    <property type="entry name" value="HTH_LacI"/>
</dbReference>
<dbReference type="InterPro" id="IPR001387">
    <property type="entry name" value="Cro/C1-type_HTH"/>
</dbReference>
<dbReference type="GO" id="GO:0003700">
    <property type="term" value="F:DNA-binding transcription factor activity"/>
    <property type="evidence" value="ECO:0007669"/>
    <property type="project" value="TreeGrafter"/>
</dbReference>
<dbReference type="SMART" id="SM00354">
    <property type="entry name" value="HTH_LACI"/>
    <property type="match status" value="1"/>
</dbReference>
<dbReference type="SUPFAM" id="SSF47413">
    <property type="entry name" value="lambda repressor-like DNA-binding domains"/>
    <property type="match status" value="1"/>
</dbReference>
<name>A0A918IYI3_9RHOB</name>